<reference evidence="2" key="1">
    <citation type="submission" date="2016-11" db="EMBL/GenBank/DDBJ databases">
        <authorList>
            <person name="Varghese N."/>
            <person name="Submissions S."/>
        </authorList>
    </citation>
    <scope>NUCLEOTIDE SEQUENCE [LARGE SCALE GENOMIC DNA]</scope>
    <source>
        <strain evidence="2">C3</strain>
    </source>
</reference>
<dbReference type="NCBIfam" id="TIGR01563">
    <property type="entry name" value="gp16_SPP1"/>
    <property type="match status" value="1"/>
</dbReference>
<protein>
    <submittedName>
        <fullName evidence="1">Phage head-tail adaptor, putative, SPP1 family</fullName>
    </submittedName>
</protein>
<gene>
    <name evidence="1" type="ORF">SAMN02910323_0568</name>
</gene>
<dbReference type="Proteomes" id="UP000182958">
    <property type="component" value="Unassembled WGS sequence"/>
</dbReference>
<dbReference type="EMBL" id="FPJA01000004">
    <property type="protein sequence ID" value="SFW17990.1"/>
    <property type="molecule type" value="Genomic_DNA"/>
</dbReference>
<evidence type="ECO:0000313" key="2">
    <source>
        <dbReference type="Proteomes" id="UP000182958"/>
    </source>
</evidence>
<proteinExistence type="predicted"/>
<evidence type="ECO:0000313" key="1">
    <source>
        <dbReference type="EMBL" id="SFW17990.1"/>
    </source>
</evidence>
<dbReference type="InterPro" id="IPR038666">
    <property type="entry name" value="SSP1_head-tail_sf"/>
</dbReference>
<keyword evidence="2" id="KW-1185">Reference proteome</keyword>
<name>A0A1K1M7R2_SELRU</name>
<organism evidence="1 2">
    <name type="scientific">Selenomonas ruminantium</name>
    <dbReference type="NCBI Taxonomy" id="971"/>
    <lineage>
        <taxon>Bacteria</taxon>
        <taxon>Bacillati</taxon>
        <taxon>Bacillota</taxon>
        <taxon>Negativicutes</taxon>
        <taxon>Selenomonadales</taxon>
        <taxon>Selenomonadaceae</taxon>
        <taxon>Selenomonas</taxon>
    </lineage>
</organism>
<sequence>MYVHLNELRQRITIQRPVSTVDDMGNLIQDGTEDVCTVWAKVLPYAAKISDGYAEKVDEVSYRIAIRYRADIEVTDTILWQGKKLIISAPPYPLDGLRKYLIMEAKELVEDG</sequence>
<dbReference type="Pfam" id="PF05521">
    <property type="entry name" value="Phage_HCP"/>
    <property type="match status" value="1"/>
</dbReference>
<accession>A0A1K1M7R2</accession>
<dbReference type="InterPro" id="IPR008767">
    <property type="entry name" value="Phage_SPP1_head-tail_adaptor"/>
</dbReference>
<dbReference type="Gene3D" id="2.40.10.270">
    <property type="entry name" value="Bacteriophage SPP1 head-tail adaptor protein"/>
    <property type="match status" value="1"/>
</dbReference>
<dbReference type="RefSeq" id="WP_072305432.1">
    <property type="nucleotide sequence ID" value="NZ_FPJA01000004.1"/>
</dbReference>
<dbReference type="AlphaFoldDB" id="A0A1K1M7R2"/>